<dbReference type="PANTHER" id="PTHR23308">
    <property type="entry name" value="NUCLEAR INHIBITOR OF PROTEIN PHOSPHATASE-1"/>
    <property type="match status" value="1"/>
</dbReference>
<dbReference type="InterPro" id="IPR022128">
    <property type="entry name" value="FhaA_N"/>
</dbReference>
<accession>A0AAJ1BBB4</accession>
<gene>
    <name evidence="3" type="ORF">L0M99_04525</name>
</gene>
<organism evidence="3 4">
    <name type="scientific">Varibaculum cambriense</name>
    <dbReference type="NCBI Taxonomy" id="184870"/>
    <lineage>
        <taxon>Bacteria</taxon>
        <taxon>Bacillati</taxon>
        <taxon>Actinomycetota</taxon>
        <taxon>Actinomycetes</taxon>
        <taxon>Actinomycetales</taxon>
        <taxon>Actinomycetaceae</taxon>
        <taxon>Varibaculum</taxon>
    </lineage>
</organism>
<dbReference type="InterPro" id="IPR008984">
    <property type="entry name" value="SMAD_FHA_dom_sf"/>
</dbReference>
<name>A0AAJ1BBB4_9ACTO</name>
<dbReference type="RefSeq" id="WP_238127910.1">
    <property type="nucleotide sequence ID" value="NZ_CBCTPO010000012.1"/>
</dbReference>
<dbReference type="Gene3D" id="3.30.2320.60">
    <property type="entry name" value="FhaA, phosphopeptide-binding domain (DUF3662)"/>
    <property type="match status" value="1"/>
</dbReference>
<dbReference type="SUPFAM" id="SSF49879">
    <property type="entry name" value="SMAD/FHA domain"/>
    <property type="match status" value="1"/>
</dbReference>
<evidence type="ECO:0000259" key="2">
    <source>
        <dbReference type="PROSITE" id="PS50006"/>
    </source>
</evidence>
<reference evidence="3" key="1">
    <citation type="submission" date="2022-01" db="EMBL/GenBank/DDBJ databases">
        <title>Collection of gut derived symbiotic bacterial strains cultured from healthy donors.</title>
        <authorList>
            <person name="Lin H."/>
            <person name="Kohout C."/>
            <person name="Waligurski E."/>
            <person name="Pamer E.G."/>
        </authorList>
    </citation>
    <scope>NUCLEOTIDE SEQUENCE</scope>
    <source>
        <strain evidence="3">DFI.7.46</strain>
    </source>
</reference>
<evidence type="ECO:0000313" key="4">
    <source>
        <dbReference type="Proteomes" id="UP001200537"/>
    </source>
</evidence>
<dbReference type="Gene3D" id="2.60.200.20">
    <property type="match status" value="1"/>
</dbReference>
<feature type="domain" description="FHA" evidence="2">
    <location>
        <begin position="155"/>
        <end position="204"/>
    </location>
</feature>
<keyword evidence="1" id="KW-0597">Phosphoprotein</keyword>
<dbReference type="CDD" id="cd00060">
    <property type="entry name" value="FHA"/>
    <property type="match status" value="1"/>
</dbReference>
<dbReference type="Proteomes" id="UP001200537">
    <property type="component" value="Unassembled WGS sequence"/>
</dbReference>
<evidence type="ECO:0000256" key="1">
    <source>
        <dbReference type="ARBA" id="ARBA00022553"/>
    </source>
</evidence>
<evidence type="ECO:0000313" key="3">
    <source>
        <dbReference type="EMBL" id="MCG4617760.1"/>
    </source>
</evidence>
<sequence>MGVVDRFEKAVSLGVNAPFSKMFASSIKAVDVKTAIRESMDNSRATLSDGRVVVPNEYQVLLNQKDYESVMAANSQVLSQELAQDATAYATEQSYVFVGPVEVVFSAGDHPLGELKIDNSIRRGPAAPVTTAGASPSHPIIDIEGQQWLLTEPVTVIGRGSEADIVVHDPGVSRRHLELRITPQGVIATDLGSTNGSYVEGHRISAATLLDGNELTIGRTHLLFWTSSADE</sequence>
<dbReference type="AlphaFoldDB" id="A0AAJ1BBB4"/>
<comment type="caution">
    <text evidence="3">The sequence shown here is derived from an EMBL/GenBank/DDBJ whole genome shotgun (WGS) entry which is preliminary data.</text>
</comment>
<dbReference type="EMBL" id="JAKNHJ010000007">
    <property type="protein sequence ID" value="MCG4617760.1"/>
    <property type="molecule type" value="Genomic_DNA"/>
</dbReference>
<dbReference type="InterPro" id="IPR000253">
    <property type="entry name" value="FHA_dom"/>
</dbReference>
<dbReference type="SMART" id="SM00240">
    <property type="entry name" value="FHA"/>
    <property type="match status" value="1"/>
</dbReference>
<dbReference type="Pfam" id="PF12401">
    <property type="entry name" value="FhaA_N"/>
    <property type="match status" value="1"/>
</dbReference>
<protein>
    <submittedName>
        <fullName evidence="3">DUF3662 domain-containing protein</fullName>
    </submittedName>
</protein>
<dbReference type="InterPro" id="IPR042287">
    <property type="entry name" value="FhaA_N_sf"/>
</dbReference>
<proteinExistence type="predicted"/>
<dbReference type="Pfam" id="PF00498">
    <property type="entry name" value="FHA"/>
    <property type="match status" value="1"/>
</dbReference>
<dbReference type="InterPro" id="IPR050923">
    <property type="entry name" value="Cell_Proc_Reg/RNA_Proc"/>
</dbReference>
<dbReference type="PROSITE" id="PS50006">
    <property type="entry name" value="FHA_DOMAIN"/>
    <property type="match status" value="1"/>
</dbReference>